<evidence type="ECO:0000313" key="2">
    <source>
        <dbReference type="EMBL" id="RZC51214.1"/>
    </source>
</evidence>
<sequence length="134" mass="15169">MRFTPSPHHGLTVFNLGCFVMGITLMTIGIHYSYKDVEPQQARTKARSDLLRAHLIKKYGKDVIPKVFRNPPHSTIDSDSEASSGGNDRKEVCYSRIALLEFGTSEVFNIIWFLNMLVSKLRRRIADGGLVWDA</sequence>
<evidence type="ECO:0000313" key="3">
    <source>
        <dbReference type="Proteomes" id="UP000316621"/>
    </source>
</evidence>
<evidence type="ECO:0000256" key="1">
    <source>
        <dbReference type="SAM" id="Phobius"/>
    </source>
</evidence>
<dbReference type="Proteomes" id="UP000316621">
    <property type="component" value="Chromosome 2"/>
</dbReference>
<dbReference type="Gramene" id="RZC51214">
    <property type="protein sequence ID" value="RZC51214"/>
    <property type="gene ID" value="C5167_019644"/>
</dbReference>
<name>A0A4Y7IQQ9_PAPSO</name>
<accession>A0A4Y7IQQ9</accession>
<proteinExistence type="predicted"/>
<gene>
    <name evidence="2" type="ORF">C5167_019644</name>
</gene>
<reference evidence="2 3" key="1">
    <citation type="journal article" date="2018" name="Science">
        <title>The opium poppy genome and morphinan production.</title>
        <authorList>
            <person name="Guo L."/>
            <person name="Winzer T."/>
            <person name="Yang X."/>
            <person name="Li Y."/>
            <person name="Ning Z."/>
            <person name="He Z."/>
            <person name="Teodor R."/>
            <person name="Lu Y."/>
            <person name="Bowser T.A."/>
            <person name="Graham I.A."/>
            <person name="Ye K."/>
        </authorList>
    </citation>
    <scope>NUCLEOTIDE SEQUENCE [LARGE SCALE GENOMIC DNA]</scope>
    <source>
        <strain evidence="3">cv. HN1</strain>
        <tissue evidence="2">Leaves</tissue>
    </source>
</reference>
<protein>
    <submittedName>
        <fullName evidence="2">Uncharacterized protein</fullName>
    </submittedName>
</protein>
<organism evidence="2 3">
    <name type="scientific">Papaver somniferum</name>
    <name type="common">Opium poppy</name>
    <dbReference type="NCBI Taxonomy" id="3469"/>
    <lineage>
        <taxon>Eukaryota</taxon>
        <taxon>Viridiplantae</taxon>
        <taxon>Streptophyta</taxon>
        <taxon>Embryophyta</taxon>
        <taxon>Tracheophyta</taxon>
        <taxon>Spermatophyta</taxon>
        <taxon>Magnoliopsida</taxon>
        <taxon>Ranunculales</taxon>
        <taxon>Papaveraceae</taxon>
        <taxon>Papaveroideae</taxon>
        <taxon>Papaver</taxon>
    </lineage>
</organism>
<keyword evidence="1" id="KW-0472">Membrane</keyword>
<dbReference type="EMBL" id="CM010716">
    <property type="protein sequence ID" value="RZC51214.1"/>
    <property type="molecule type" value="Genomic_DNA"/>
</dbReference>
<keyword evidence="1" id="KW-1133">Transmembrane helix</keyword>
<feature type="transmembrane region" description="Helical" evidence="1">
    <location>
        <begin position="12"/>
        <end position="34"/>
    </location>
</feature>
<keyword evidence="1" id="KW-0812">Transmembrane</keyword>
<keyword evidence="3" id="KW-1185">Reference proteome</keyword>
<dbReference type="AlphaFoldDB" id="A0A4Y7IQQ9"/>